<dbReference type="EMBL" id="LVVT01000014">
    <property type="protein sequence ID" value="TQS82980.1"/>
    <property type="molecule type" value="Genomic_DNA"/>
</dbReference>
<feature type="transmembrane region" description="Helical" evidence="1">
    <location>
        <begin position="325"/>
        <end position="351"/>
    </location>
</feature>
<evidence type="ECO:0000313" key="3">
    <source>
        <dbReference type="EMBL" id="TQS82980.1"/>
    </source>
</evidence>
<dbReference type="Pfam" id="PF07690">
    <property type="entry name" value="MFS_1"/>
    <property type="match status" value="1"/>
</dbReference>
<keyword evidence="1" id="KW-0812">Transmembrane</keyword>
<evidence type="ECO:0000259" key="2">
    <source>
        <dbReference type="PROSITE" id="PS50850"/>
    </source>
</evidence>
<dbReference type="RefSeq" id="WP_400194733.1">
    <property type="nucleotide sequence ID" value="NZ_CAYAYE010000014.1"/>
</dbReference>
<feature type="transmembrane region" description="Helical" evidence="1">
    <location>
        <begin position="233"/>
        <end position="256"/>
    </location>
</feature>
<sequence>MKNKRLLSDNEVQKGLRSIIFDGMMSQSLSTLTGSVFLTAFALALGASELIVGILATIPFLANVIQIPAVFLVEKLRVRKSITVLASALSRSLWLVIASVPFIAEGFEIPLIIVLLVALSLLASIGSCSWNSWMNDIVPKKSLGNFFSRKMLMSTAVGIPAALAAAWFISVWQTYFPEMEVLGYSILFICGFVFGLIGVIVVSRMPEPSMTAQTMPPFSEIVKKPFEDKNFKTLIKFLASWNFAINLAMPFLTVYLMTTFGYSASSVTIFTVISQITSMLFFRVWGALCDRYSNVSVLKIAGPAMVAVALMWAATSAFAGSDLVAVLIVGIHMISGAASAGVNLATGNIGLKLAPKDKATSYLAATSLFSSVSAGLAPLIGGIAIGFVGGWEYFFVFAFILGLVSLWYLLKLKEDGNAPNKVVVKELVVELKNTTSPQNVASKAKSVSDHLLAAFK</sequence>
<dbReference type="GO" id="GO:0022857">
    <property type="term" value="F:transmembrane transporter activity"/>
    <property type="evidence" value="ECO:0007669"/>
    <property type="project" value="InterPro"/>
</dbReference>
<evidence type="ECO:0000256" key="1">
    <source>
        <dbReference type="SAM" id="Phobius"/>
    </source>
</evidence>
<feature type="transmembrane region" description="Helical" evidence="1">
    <location>
        <begin position="262"/>
        <end position="285"/>
    </location>
</feature>
<dbReference type="PANTHER" id="PTHR23526:SF2">
    <property type="entry name" value="MAJOR FACILITATOR SUPERFAMILY (MFS) PROFILE DOMAIN-CONTAINING PROTEIN"/>
    <property type="match status" value="1"/>
</dbReference>
<name>A0A8J8TEU6_9ARCH</name>
<dbReference type="CDD" id="cd06174">
    <property type="entry name" value="MFS"/>
    <property type="match status" value="1"/>
</dbReference>
<feature type="transmembrane region" description="Helical" evidence="1">
    <location>
        <begin position="20"/>
        <end position="44"/>
    </location>
</feature>
<dbReference type="Gene3D" id="1.20.1250.20">
    <property type="entry name" value="MFS general substrate transporter like domains"/>
    <property type="match status" value="2"/>
</dbReference>
<proteinExistence type="predicted"/>
<accession>A0A8J8TEU6</accession>
<feature type="transmembrane region" description="Helical" evidence="1">
    <location>
        <begin position="109"/>
        <end position="130"/>
    </location>
</feature>
<dbReference type="Proteomes" id="UP000752814">
    <property type="component" value="Unassembled WGS sequence"/>
</dbReference>
<feature type="transmembrane region" description="Helical" evidence="1">
    <location>
        <begin position="363"/>
        <end position="387"/>
    </location>
</feature>
<comment type="caution">
    <text evidence="3">The sequence shown here is derived from an EMBL/GenBank/DDBJ whole genome shotgun (WGS) entry which is preliminary data.</text>
</comment>
<keyword evidence="1" id="KW-0472">Membrane</keyword>
<protein>
    <submittedName>
        <fullName evidence="3">MFS transporter</fullName>
    </submittedName>
</protein>
<feature type="transmembrane region" description="Helical" evidence="1">
    <location>
        <begin position="181"/>
        <end position="202"/>
    </location>
</feature>
<evidence type="ECO:0000313" key="4">
    <source>
        <dbReference type="Proteomes" id="UP000752814"/>
    </source>
</evidence>
<dbReference type="SUPFAM" id="SSF103473">
    <property type="entry name" value="MFS general substrate transporter"/>
    <property type="match status" value="1"/>
</dbReference>
<dbReference type="InterPro" id="IPR020846">
    <property type="entry name" value="MFS_dom"/>
</dbReference>
<dbReference type="AlphaFoldDB" id="A0A8J8TEU6"/>
<dbReference type="InterPro" id="IPR036259">
    <property type="entry name" value="MFS_trans_sf"/>
</dbReference>
<feature type="transmembrane region" description="Helical" evidence="1">
    <location>
        <begin position="50"/>
        <end position="72"/>
    </location>
</feature>
<dbReference type="InterPro" id="IPR052528">
    <property type="entry name" value="Sugar_transport-like"/>
</dbReference>
<gene>
    <name evidence="3" type="ORF">A3207_03305</name>
</gene>
<keyword evidence="1" id="KW-1133">Transmembrane helix</keyword>
<dbReference type="PROSITE" id="PS50850">
    <property type="entry name" value="MFS"/>
    <property type="match status" value="1"/>
</dbReference>
<feature type="domain" description="Major facilitator superfamily (MFS) profile" evidence="2">
    <location>
        <begin position="228"/>
        <end position="456"/>
    </location>
</feature>
<reference evidence="3" key="1">
    <citation type="submission" date="2016-03" db="EMBL/GenBank/DDBJ databases">
        <authorList>
            <person name="Borrel G."/>
            <person name="Mccann A."/>
            <person name="O'Toole P.W."/>
        </authorList>
    </citation>
    <scope>NUCLEOTIDE SEQUENCE</scope>
    <source>
        <strain evidence="3">183</strain>
    </source>
</reference>
<feature type="transmembrane region" description="Helical" evidence="1">
    <location>
        <begin position="84"/>
        <end position="103"/>
    </location>
</feature>
<dbReference type="PANTHER" id="PTHR23526">
    <property type="entry name" value="INTEGRAL MEMBRANE TRANSPORT PROTEIN-RELATED"/>
    <property type="match status" value="1"/>
</dbReference>
<organism evidence="3 4">
    <name type="scientific">Candidatus Methanomassiliicoccus intestinalis</name>
    <dbReference type="NCBI Taxonomy" id="1406512"/>
    <lineage>
        <taxon>Archaea</taxon>
        <taxon>Methanobacteriati</taxon>
        <taxon>Thermoplasmatota</taxon>
        <taxon>Thermoplasmata</taxon>
        <taxon>Methanomassiliicoccales</taxon>
        <taxon>Methanomassiliicoccaceae</taxon>
        <taxon>Methanomassiliicoccus</taxon>
    </lineage>
</organism>
<dbReference type="InterPro" id="IPR011701">
    <property type="entry name" value="MFS"/>
</dbReference>
<feature type="transmembrane region" description="Helical" evidence="1">
    <location>
        <begin position="151"/>
        <end position="169"/>
    </location>
</feature>
<feature type="transmembrane region" description="Helical" evidence="1">
    <location>
        <begin position="393"/>
        <end position="410"/>
    </location>
</feature>
<feature type="transmembrane region" description="Helical" evidence="1">
    <location>
        <begin position="297"/>
        <end position="319"/>
    </location>
</feature>